<accession>A0A291RHX0</accession>
<dbReference type="KEGG" id="ntp:CRH09_14285"/>
<name>A0A291RHX0_9NOCA</name>
<gene>
    <name evidence="1" type="ORF">CRH09_14285</name>
</gene>
<dbReference type="AlphaFoldDB" id="A0A291RHX0"/>
<evidence type="ECO:0000313" key="1">
    <source>
        <dbReference type="EMBL" id="ATL67191.1"/>
    </source>
</evidence>
<proteinExistence type="predicted"/>
<sequence>MDDIHRTEVDGIEATWRLHHPLRIGITQVYNTSEGLCLVPFDPGGGLDLADARTRFPKLEMLWDAIRHEFWAEMRGGARER</sequence>
<dbReference type="EMBL" id="CP023778">
    <property type="protein sequence ID" value="ATL67191.1"/>
    <property type="molecule type" value="Genomic_DNA"/>
</dbReference>
<reference evidence="1 2" key="1">
    <citation type="submission" date="2017-10" db="EMBL/GenBank/DDBJ databases">
        <title>Comparative genomics between pathogenic Norcardia.</title>
        <authorList>
            <person name="Zeng L."/>
        </authorList>
    </citation>
    <scope>NUCLEOTIDE SEQUENCE [LARGE SCALE GENOMIC DNA]</scope>
    <source>
        <strain evidence="1 2">NC_YFY_NT001</strain>
    </source>
</reference>
<organism evidence="1 2">
    <name type="scientific">Nocardia terpenica</name>
    <dbReference type="NCBI Taxonomy" id="455432"/>
    <lineage>
        <taxon>Bacteria</taxon>
        <taxon>Bacillati</taxon>
        <taxon>Actinomycetota</taxon>
        <taxon>Actinomycetes</taxon>
        <taxon>Mycobacteriales</taxon>
        <taxon>Nocardiaceae</taxon>
        <taxon>Nocardia</taxon>
    </lineage>
</organism>
<evidence type="ECO:0000313" key="2">
    <source>
        <dbReference type="Proteomes" id="UP000221961"/>
    </source>
</evidence>
<dbReference type="Proteomes" id="UP000221961">
    <property type="component" value="Chromosome"/>
</dbReference>
<protein>
    <submittedName>
        <fullName evidence="1">Uncharacterized protein</fullName>
    </submittedName>
</protein>
<dbReference type="RefSeq" id="WP_098694337.1">
    <property type="nucleotide sequence ID" value="NZ_CP023778.1"/>
</dbReference>
<dbReference type="GeneID" id="88363762"/>